<proteinExistence type="predicted"/>
<name>A0A6A6SLR9_9PLEO</name>
<feature type="compositionally biased region" description="Polar residues" evidence="1">
    <location>
        <begin position="124"/>
        <end position="167"/>
    </location>
</feature>
<protein>
    <submittedName>
        <fullName evidence="2">Uncharacterized protein</fullName>
    </submittedName>
</protein>
<feature type="compositionally biased region" description="Low complexity" evidence="1">
    <location>
        <begin position="221"/>
        <end position="230"/>
    </location>
</feature>
<accession>A0A6A6SLR9</accession>
<evidence type="ECO:0000256" key="1">
    <source>
        <dbReference type="SAM" id="MobiDB-lite"/>
    </source>
</evidence>
<sequence length="473" mass="52009">MEDPDKTPTRQPYGPASNANRGFGNRAVPSGGIALNTPRRRTGTGMKSLQEEPFEGHVDYTQGSLQSSLLNSPYNHSPRQELPPYCTPSRASTATTRASNMSSRGSVSSSSPAMTGDHRAPVNVTPTRVPSRGINSSNWRATAGPSNASRPANYQVPGQQAAPSTVAGNPPGKLSRPASRPPLSDKTVQPLRHRSVSRLSQQSSPGMAFGQLPVQHGRPGTASTISESSTASPVLNGSPFLQAIHLQAPGKVVSIAEEIKRPGADPRKPHFLVDIPYMNNFEIYKHVVLPIVARSVFVIASRVELEWFTAMLNCNHFPGLRNYITKVYFSGFYWFGGISYNIRRNPMIALLDEMPNVTELGLTFHTAGLTSSFHSERDRLSFENSQQFDKSKQLKVMRKDQVANRYGLQDLFQLRNLQVLRLECIKSKMVAAYCRASDPLSVFNDVGNWLKQGYSNQNGDRQIVVTMTPLDLN</sequence>
<evidence type="ECO:0000313" key="3">
    <source>
        <dbReference type="Proteomes" id="UP000799324"/>
    </source>
</evidence>
<feature type="region of interest" description="Disordered" evidence="1">
    <location>
        <begin position="1"/>
        <end position="230"/>
    </location>
</feature>
<dbReference type="EMBL" id="MU004540">
    <property type="protein sequence ID" value="KAF2648412.1"/>
    <property type="molecule type" value="Genomic_DNA"/>
</dbReference>
<evidence type="ECO:0000313" key="2">
    <source>
        <dbReference type="EMBL" id="KAF2648412.1"/>
    </source>
</evidence>
<reference evidence="2" key="1">
    <citation type="journal article" date="2020" name="Stud. Mycol.">
        <title>101 Dothideomycetes genomes: a test case for predicting lifestyles and emergence of pathogens.</title>
        <authorList>
            <person name="Haridas S."/>
            <person name="Albert R."/>
            <person name="Binder M."/>
            <person name="Bloem J."/>
            <person name="Labutti K."/>
            <person name="Salamov A."/>
            <person name="Andreopoulos B."/>
            <person name="Baker S."/>
            <person name="Barry K."/>
            <person name="Bills G."/>
            <person name="Bluhm B."/>
            <person name="Cannon C."/>
            <person name="Castanera R."/>
            <person name="Culley D."/>
            <person name="Daum C."/>
            <person name="Ezra D."/>
            <person name="Gonzalez J."/>
            <person name="Henrissat B."/>
            <person name="Kuo A."/>
            <person name="Liang C."/>
            <person name="Lipzen A."/>
            <person name="Lutzoni F."/>
            <person name="Magnuson J."/>
            <person name="Mondo S."/>
            <person name="Nolan M."/>
            <person name="Ohm R."/>
            <person name="Pangilinan J."/>
            <person name="Park H.-J."/>
            <person name="Ramirez L."/>
            <person name="Alfaro M."/>
            <person name="Sun H."/>
            <person name="Tritt A."/>
            <person name="Yoshinaga Y."/>
            <person name="Zwiers L.-H."/>
            <person name="Turgeon B."/>
            <person name="Goodwin S."/>
            <person name="Spatafora J."/>
            <person name="Crous P."/>
            <person name="Grigoriev I."/>
        </authorList>
    </citation>
    <scope>NUCLEOTIDE SEQUENCE</scope>
    <source>
        <strain evidence="2">CBS 122681</strain>
    </source>
</reference>
<dbReference type="AlphaFoldDB" id="A0A6A6SLR9"/>
<dbReference type="Proteomes" id="UP000799324">
    <property type="component" value="Unassembled WGS sequence"/>
</dbReference>
<feature type="compositionally biased region" description="Low complexity" evidence="1">
    <location>
        <begin position="89"/>
        <end position="111"/>
    </location>
</feature>
<gene>
    <name evidence="2" type="ORF">K491DRAFT_722582</name>
</gene>
<organism evidence="2 3">
    <name type="scientific">Lophiostoma macrostomum CBS 122681</name>
    <dbReference type="NCBI Taxonomy" id="1314788"/>
    <lineage>
        <taxon>Eukaryota</taxon>
        <taxon>Fungi</taxon>
        <taxon>Dikarya</taxon>
        <taxon>Ascomycota</taxon>
        <taxon>Pezizomycotina</taxon>
        <taxon>Dothideomycetes</taxon>
        <taxon>Pleosporomycetidae</taxon>
        <taxon>Pleosporales</taxon>
        <taxon>Lophiostomataceae</taxon>
        <taxon>Lophiostoma</taxon>
    </lineage>
</organism>
<feature type="compositionally biased region" description="Polar residues" evidence="1">
    <location>
        <begin position="61"/>
        <end position="77"/>
    </location>
</feature>
<dbReference type="OrthoDB" id="3794650at2759"/>
<keyword evidence="3" id="KW-1185">Reference proteome</keyword>